<dbReference type="Gene3D" id="1.20.120.450">
    <property type="entry name" value="dinb family like domain"/>
    <property type="match status" value="1"/>
</dbReference>
<accession>A0AA45WJE4</accession>
<dbReference type="GO" id="GO:0046872">
    <property type="term" value="F:metal ion binding"/>
    <property type="evidence" value="ECO:0007669"/>
    <property type="project" value="UniProtKB-KW"/>
</dbReference>
<comment type="similarity">
    <text evidence="1">Belongs to the DinB family.</text>
</comment>
<proteinExistence type="inferred from homology"/>
<dbReference type="AlphaFoldDB" id="A0AA45WJE4"/>
<dbReference type="EMBL" id="FXTU01000001">
    <property type="protein sequence ID" value="SMP03151.1"/>
    <property type="molecule type" value="Genomic_DNA"/>
</dbReference>
<feature type="binding site" evidence="3">
    <location>
        <position position="48"/>
    </location>
    <ligand>
        <name>a divalent metal cation</name>
        <dbReference type="ChEBI" id="CHEBI:60240"/>
    </ligand>
</feature>
<evidence type="ECO:0000256" key="3">
    <source>
        <dbReference type="PIRSR" id="PIRSR607837-1"/>
    </source>
</evidence>
<dbReference type="Pfam" id="PF05163">
    <property type="entry name" value="DinB"/>
    <property type="match status" value="1"/>
</dbReference>
<gene>
    <name evidence="4" type="ORF">SAMN06265361_101412</name>
</gene>
<feature type="binding site" evidence="3">
    <location>
        <position position="140"/>
    </location>
    <ligand>
        <name>a divalent metal cation</name>
        <dbReference type="ChEBI" id="CHEBI:60240"/>
    </ligand>
</feature>
<dbReference type="SUPFAM" id="SSF109854">
    <property type="entry name" value="DinB/YfiT-like putative metalloenzymes"/>
    <property type="match status" value="1"/>
</dbReference>
<dbReference type="PANTHER" id="PTHR37302:SF1">
    <property type="entry name" value="PROTEIN DINB"/>
    <property type="match status" value="1"/>
</dbReference>
<evidence type="ECO:0000313" key="4">
    <source>
        <dbReference type="EMBL" id="SMP03151.1"/>
    </source>
</evidence>
<protein>
    <submittedName>
        <fullName evidence="4">Uncharacterized damage-inducible protein DinB (Forms a four-helix bundle)</fullName>
    </submittedName>
</protein>
<dbReference type="PANTHER" id="PTHR37302">
    <property type="entry name" value="SLR1116 PROTEIN"/>
    <property type="match status" value="1"/>
</dbReference>
<evidence type="ECO:0000256" key="1">
    <source>
        <dbReference type="ARBA" id="ARBA00008635"/>
    </source>
</evidence>
<keyword evidence="5" id="KW-1185">Reference proteome</keyword>
<organism evidence="4 5">
    <name type="scientific">Laceyella tengchongensis</name>
    <dbReference type="NCBI Taxonomy" id="574699"/>
    <lineage>
        <taxon>Bacteria</taxon>
        <taxon>Bacillati</taxon>
        <taxon>Bacillota</taxon>
        <taxon>Bacilli</taxon>
        <taxon>Bacillales</taxon>
        <taxon>Thermoactinomycetaceae</taxon>
        <taxon>Laceyella</taxon>
    </lineage>
</organism>
<dbReference type="RefSeq" id="WP_284723882.1">
    <property type="nucleotide sequence ID" value="NZ_FXTU01000001.1"/>
</dbReference>
<name>A0AA45WJE4_9BACL</name>
<evidence type="ECO:0000256" key="2">
    <source>
        <dbReference type="ARBA" id="ARBA00022723"/>
    </source>
</evidence>
<feature type="binding site" evidence="3">
    <location>
        <position position="136"/>
    </location>
    <ligand>
        <name>a divalent metal cation</name>
        <dbReference type="ChEBI" id="CHEBI:60240"/>
    </ligand>
</feature>
<keyword evidence="2 3" id="KW-0479">Metal-binding</keyword>
<comment type="caution">
    <text evidence="4">The sequence shown here is derived from an EMBL/GenBank/DDBJ whole genome shotgun (WGS) entry which is preliminary data.</text>
</comment>
<dbReference type="Proteomes" id="UP001157946">
    <property type="component" value="Unassembled WGS sequence"/>
</dbReference>
<dbReference type="InterPro" id="IPR007837">
    <property type="entry name" value="DinB"/>
</dbReference>
<dbReference type="InterPro" id="IPR034660">
    <property type="entry name" value="DinB/YfiT-like"/>
</dbReference>
<sequence length="171" mass="19859">MNEYTRQLYDYHTWANAKMFERLKELPADLYRREFETGFSSLSKVLAHMYAADQFWFDIMSGGDIMSALAMGETFQEQAEAASMAELETMFVALSQQYRAFFERQGDLTQSILLEHAHIGRMETPLYELVQHVVNHGTYHRGNIMTMLQQLGHTFTSTDYIYYLHAKATNG</sequence>
<reference evidence="4" key="1">
    <citation type="submission" date="2017-05" db="EMBL/GenBank/DDBJ databases">
        <authorList>
            <person name="Varghese N."/>
            <person name="Submissions S."/>
        </authorList>
    </citation>
    <scope>NUCLEOTIDE SEQUENCE</scope>
    <source>
        <strain evidence="4">DSM 45262</strain>
    </source>
</reference>
<evidence type="ECO:0000313" key="5">
    <source>
        <dbReference type="Proteomes" id="UP001157946"/>
    </source>
</evidence>